<evidence type="ECO:0008006" key="3">
    <source>
        <dbReference type="Google" id="ProtNLM"/>
    </source>
</evidence>
<keyword evidence="2" id="KW-1185">Reference proteome</keyword>
<dbReference type="EMBL" id="QEFC01003069">
    <property type="protein sequence ID" value="KAE9450334.1"/>
    <property type="molecule type" value="Genomic_DNA"/>
</dbReference>
<dbReference type="GO" id="GO:0006364">
    <property type="term" value="P:rRNA processing"/>
    <property type="evidence" value="ECO:0007669"/>
    <property type="project" value="InterPro"/>
</dbReference>
<dbReference type="InterPro" id="IPR036412">
    <property type="entry name" value="HAD-like_sf"/>
</dbReference>
<dbReference type="PANTHER" id="PTHR46986">
    <property type="entry name" value="ENDORIBONUCLEASE YBEY, CHLOROPLASTIC"/>
    <property type="match status" value="1"/>
</dbReference>
<evidence type="ECO:0000313" key="2">
    <source>
        <dbReference type="Proteomes" id="UP000428333"/>
    </source>
</evidence>
<feature type="non-terminal residue" evidence="1">
    <location>
        <position position="1"/>
    </location>
</feature>
<dbReference type="InterPro" id="IPR002036">
    <property type="entry name" value="YbeY"/>
</dbReference>
<reference evidence="1 2" key="1">
    <citation type="journal article" date="2019" name="Genome Biol. Evol.">
        <title>The Rhododendron genome and chromosomal organization provide insight into shared whole-genome duplications across the heath family (Ericaceae).</title>
        <authorList>
            <person name="Soza V.L."/>
            <person name="Lindsley D."/>
            <person name="Waalkes A."/>
            <person name="Ramage E."/>
            <person name="Patwardhan R.P."/>
            <person name="Burton J.N."/>
            <person name="Adey A."/>
            <person name="Kumar A."/>
            <person name="Qiu R."/>
            <person name="Shendure J."/>
            <person name="Hall B."/>
        </authorList>
    </citation>
    <scope>NUCLEOTIDE SEQUENCE [LARGE SCALE GENOMIC DNA]</scope>
    <source>
        <strain evidence="1">RSF 1966-606</strain>
    </source>
</reference>
<dbReference type="Pfam" id="PF08282">
    <property type="entry name" value="Hydrolase_3"/>
    <property type="match status" value="1"/>
</dbReference>
<protein>
    <recommendedName>
        <fullName evidence="3">Sucrose phosphatase-like domain-containing protein</fullName>
    </recommendedName>
</protein>
<proteinExistence type="predicted"/>
<dbReference type="Proteomes" id="UP000428333">
    <property type="component" value="Linkage Group LG11"/>
</dbReference>
<gene>
    <name evidence="1" type="ORF">C3L33_17781</name>
</gene>
<dbReference type="Gene3D" id="3.40.50.1000">
    <property type="entry name" value="HAD superfamily/HAD-like"/>
    <property type="match status" value="1"/>
</dbReference>
<evidence type="ECO:0000313" key="1">
    <source>
        <dbReference type="EMBL" id="KAE9450334.1"/>
    </source>
</evidence>
<accession>A0A6A4L251</accession>
<dbReference type="AlphaFoldDB" id="A0A6A4L251"/>
<dbReference type="PROSITE" id="PS01229">
    <property type="entry name" value="COF_2"/>
    <property type="match status" value="1"/>
</dbReference>
<comment type="caution">
    <text evidence="1">The sequence shown here is derived from an EMBL/GenBank/DDBJ whole genome shotgun (WGS) entry which is preliminary data.</text>
</comment>
<sequence length="89" mass="9744">MRKKIRVKIFDDPITFCFILRCWSLKDNAVSEPVTMAIGDGENDVEMLELASLGIALSNGSDKAKAEANVIGVSNDEDGVADAIYRYAF</sequence>
<organism evidence="1 2">
    <name type="scientific">Rhododendron williamsianum</name>
    <dbReference type="NCBI Taxonomy" id="262921"/>
    <lineage>
        <taxon>Eukaryota</taxon>
        <taxon>Viridiplantae</taxon>
        <taxon>Streptophyta</taxon>
        <taxon>Embryophyta</taxon>
        <taxon>Tracheophyta</taxon>
        <taxon>Spermatophyta</taxon>
        <taxon>Magnoliopsida</taxon>
        <taxon>eudicotyledons</taxon>
        <taxon>Gunneridae</taxon>
        <taxon>Pentapetalae</taxon>
        <taxon>asterids</taxon>
        <taxon>Ericales</taxon>
        <taxon>Ericaceae</taxon>
        <taxon>Ericoideae</taxon>
        <taxon>Rhodoreae</taxon>
        <taxon>Rhododendron</taxon>
    </lineage>
</organism>
<dbReference type="GO" id="GO:0004222">
    <property type="term" value="F:metalloendopeptidase activity"/>
    <property type="evidence" value="ECO:0007669"/>
    <property type="project" value="InterPro"/>
</dbReference>
<dbReference type="PANTHER" id="PTHR46986:SF1">
    <property type="entry name" value="ENDORIBONUCLEASE YBEY, CHLOROPLASTIC"/>
    <property type="match status" value="1"/>
</dbReference>
<dbReference type="SUPFAM" id="SSF56784">
    <property type="entry name" value="HAD-like"/>
    <property type="match status" value="1"/>
</dbReference>
<name>A0A6A4L251_9ERIC</name>
<dbReference type="InterPro" id="IPR023214">
    <property type="entry name" value="HAD_sf"/>
</dbReference>
<dbReference type="OrthoDB" id="27226at2759"/>